<dbReference type="PANTHER" id="PTHR37981:SF1">
    <property type="entry name" value="SGNH HYDROLASE-TYPE ESTERASE DOMAIN-CONTAINING PROTEIN"/>
    <property type="match status" value="1"/>
</dbReference>
<evidence type="ECO:0000313" key="5">
    <source>
        <dbReference type="EMBL" id="RLV48348.1"/>
    </source>
</evidence>
<protein>
    <submittedName>
        <fullName evidence="5">SGNH/GDSL hydrolase family protein</fullName>
    </submittedName>
</protein>
<organism evidence="5 6">
    <name type="scientific">Nocardioides mangrovicus</name>
    <dbReference type="NCBI Taxonomy" id="2478913"/>
    <lineage>
        <taxon>Bacteria</taxon>
        <taxon>Bacillati</taxon>
        <taxon>Actinomycetota</taxon>
        <taxon>Actinomycetes</taxon>
        <taxon>Propionibacteriales</taxon>
        <taxon>Nocardioidaceae</taxon>
        <taxon>Nocardioides</taxon>
    </lineage>
</organism>
<dbReference type="InterPro" id="IPR037460">
    <property type="entry name" value="SEST-like"/>
</dbReference>
<evidence type="ECO:0000313" key="6">
    <source>
        <dbReference type="Proteomes" id="UP000281708"/>
    </source>
</evidence>
<sequence>MADAGRVAGREVRRADLQAGRPEGDRQQPAAAVLLLGHPGPGQEVRRLLAAALLLVLAGCGGGTTATPARPTTSPTASGSFSLVPAHARYVALGDSYTAAPYVYLTDVAQGCLRSDHNYPALLAKRLGARLTDVSCSAADTTDVEGSQRTFQGTRPPQLAAVGSDTDLVTIGLGGNDFGLFASLVSGCPITGPNGQSFGLQSGTACGRVDVAAALGDLPKIRERLVSVVRAVQAKAPNATVVLVGYPRIASTGAQCRSLLPISQTDAVAADRVTKALSTAMAAAARQTGAGFVNMYAASAGHDVCAGKRAWVNGIHTDTDRAAPLHPFLAEQRAVADRVAAALAG</sequence>
<keyword evidence="5" id="KW-0378">Hydrolase</keyword>
<dbReference type="SUPFAM" id="SSF52266">
    <property type="entry name" value="SGNH hydrolase"/>
    <property type="match status" value="1"/>
</dbReference>
<gene>
    <name evidence="5" type="ORF">D9V37_15530</name>
</gene>
<dbReference type="GO" id="GO:0004806">
    <property type="term" value="F:triacylglycerol lipase activity"/>
    <property type="evidence" value="ECO:0007669"/>
    <property type="project" value="TreeGrafter"/>
</dbReference>
<feature type="domain" description="SGNH hydrolase-type esterase" evidence="4">
    <location>
        <begin position="92"/>
        <end position="327"/>
    </location>
</feature>
<feature type="disulfide bond" evidence="2">
    <location>
        <begin position="188"/>
        <end position="206"/>
    </location>
</feature>
<name>A0A3L8P1P9_9ACTN</name>
<dbReference type="EMBL" id="RDBE01000010">
    <property type="protein sequence ID" value="RLV48348.1"/>
    <property type="molecule type" value="Genomic_DNA"/>
</dbReference>
<dbReference type="Gene3D" id="3.40.50.1110">
    <property type="entry name" value="SGNH hydrolase"/>
    <property type="match status" value="1"/>
</dbReference>
<dbReference type="InterPro" id="IPR013830">
    <property type="entry name" value="SGNH_hydro"/>
</dbReference>
<comment type="caution">
    <text evidence="5">The sequence shown here is derived from an EMBL/GenBank/DDBJ whole genome shotgun (WGS) entry which is preliminary data.</text>
</comment>
<keyword evidence="2" id="KW-1015">Disulfide bond</keyword>
<feature type="active site" description="Nucleophile" evidence="1">
    <location>
        <position position="96"/>
    </location>
</feature>
<feature type="compositionally biased region" description="Basic and acidic residues" evidence="3">
    <location>
        <begin position="8"/>
        <end position="26"/>
    </location>
</feature>
<proteinExistence type="predicted"/>
<dbReference type="CDD" id="cd01823">
    <property type="entry name" value="SEST_like"/>
    <property type="match status" value="1"/>
</dbReference>
<dbReference type="GO" id="GO:0019433">
    <property type="term" value="P:triglyceride catabolic process"/>
    <property type="evidence" value="ECO:0007669"/>
    <property type="project" value="TreeGrafter"/>
</dbReference>
<dbReference type="Proteomes" id="UP000281708">
    <property type="component" value="Unassembled WGS sequence"/>
</dbReference>
<dbReference type="AlphaFoldDB" id="A0A3L8P1P9"/>
<feature type="disulfide bond" evidence="2">
    <location>
        <begin position="256"/>
        <end position="305"/>
    </location>
</feature>
<feature type="active site" evidence="1">
    <location>
        <position position="326"/>
    </location>
</feature>
<feature type="region of interest" description="Disordered" evidence="3">
    <location>
        <begin position="1"/>
        <end position="26"/>
    </location>
</feature>
<dbReference type="PANTHER" id="PTHR37981">
    <property type="entry name" value="LIPASE 2"/>
    <property type="match status" value="1"/>
</dbReference>
<reference evidence="5 6" key="1">
    <citation type="submission" date="2018-10" db="EMBL/GenBank/DDBJ databases">
        <title>Marmoricola sp. 4Q3S-7 whole genome shotgun sequence.</title>
        <authorList>
            <person name="Li F."/>
        </authorList>
    </citation>
    <scope>NUCLEOTIDE SEQUENCE [LARGE SCALE GENOMIC DNA]</scope>
    <source>
        <strain evidence="5 6">4Q3S-7</strain>
    </source>
</reference>
<evidence type="ECO:0000256" key="3">
    <source>
        <dbReference type="SAM" id="MobiDB-lite"/>
    </source>
</evidence>
<dbReference type="InterPro" id="IPR036514">
    <property type="entry name" value="SGNH_hydro_sf"/>
</dbReference>
<evidence type="ECO:0000259" key="4">
    <source>
        <dbReference type="Pfam" id="PF13472"/>
    </source>
</evidence>
<accession>A0A3L8P1P9</accession>
<evidence type="ECO:0000256" key="2">
    <source>
        <dbReference type="PIRSR" id="PIRSR637460-2"/>
    </source>
</evidence>
<keyword evidence="6" id="KW-1185">Reference proteome</keyword>
<evidence type="ECO:0000256" key="1">
    <source>
        <dbReference type="PIRSR" id="PIRSR637460-1"/>
    </source>
</evidence>
<feature type="disulfide bond" evidence="2">
    <location>
        <begin position="112"/>
        <end position="136"/>
    </location>
</feature>
<dbReference type="Pfam" id="PF13472">
    <property type="entry name" value="Lipase_GDSL_2"/>
    <property type="match status" value="1"/>
</dbReference>